<keyword evidence="6" id="KW-1185">Reference proteome</keyword>
<dbReference type="RefSeq" id="WP_213162240.1">
    <property type="nucleotide sequence ID" value="NZ_CP058214.1"/>
</dbReference>
<dbReference type="KEGG" id="kmn:HW532_20510"/>
<evidence type="ECO:0000256" key="2">
    <source>
        <dbReference type="ARBA" id="ARBA00022679"/>
    </source>
</evidence>
<organism evidence="5 6">
    <name type="scientific">Kaustia mangrovi</name>
    <dbReference type="NCBI Taxonomy" id="2593653"/>
    <lineage>
        <taxon>Bacteria</taxon>
        <taxon>Pseudomonadati</taxon>
        <taxon>Pseudomonadota</taxon>
        <taxon>Alphaproteobacteria</taxon>
        <taxon>Hyphomicrobiales</taxon>
        <taxon>Parvibaculaceae</taxon>
        <taxon>Kaustia</taxon>
    </lineage>
</organism>
<feature type="binding site" evidence="3">
    <location>
        <position position="354"/>
    </location>
    <ligand>
        <name>Mn(2+)</name>
        <dbReference type="ChEBI" id="CHEBI:29035"/>
    </ligand>
</feature>
<dbReference type="InterPro" id="IPR013785">
    <property type="entry name" value="Aldolase_TIM"/>
</dbReference>
<evidence type="ECO:0000313" key="5">
    <source>
        <dbReference type="EMBL" id="QPC44869.1"/>
    </source>
</evidence>
<keyword evidence="2 4" id="KW-0808">Transferase</keyword>
<comment type="similarity">
    <text evidence="1 4">Belongs to the class-II DAHP synthase family.</text>
</comment>
<evidence type="ECO:0000256" key="3">
    <source>
        <dbReference type="PIRSR" id="PIRSR602480-1"/>
    </source>
</evidence>
<comment type="catalytic activity">
    <reaction evidence="4">
        <text>D-erythrose 4-phosphate + phosphoenolpyruvate + H2O = 7-phospho-2-dehydro-3-deoxy-D-arabino-heptonate + phosphate</text>
        <dbReference type="Rhea" id="RHEA:14717"/>
        <dbReference type="ChEBI" id="CHEBI:15377"/>
        <dbReference type="ChEBI" id="CHEBI:16897"/>
        <dbReference type="ChEBI" id="CHEBI:43474"/>
        <dbReference type="ChEBI" id="CHEBI:58394"/>
        <dbReference type="ChEBI" id="CHEBI:58702"/>
        <dbReference type="EC" id="2.5.1.54"/>
    </reaction>
</comment>
<feature type="binding site" evidence="3">
    <location>
        <position position="108"/>
    </location>
    <ligand>
        <name>phosphoenolpyruvate</name>
        <dbReference type="ChEBI" id="CHEBI:58702"/>
    </ligand>
</feature>
<dbReference type="Gene3D" id="3.20.20.70">
    <property type="entry name" value="Aldolase class I"/>
    <property type="match status" value="1"/>
</dbReference>
<dbReference type="SUPFAM" id="SSF51569">
    <property type="entry name" value="Aldolase"/>
    <property type="match status" value="1"/>
</dbReference>
<evidence type="ECO:0000256" key="1">
    <source>
        <dbReference type="ARBA" id="ARBA00008911"/>
    </source>
</evidence>
<reference evidence="5 6" key="1">
    <citation type="submission" date="2020-06" db="EMBL/GenBank/DDBJ databases">
        <title>Genome sequence of 2 isolates from Red Sea Mangroves.</title>
        <authorList>
            <person name="Sefrji F."/>
            <person name="Michoud G."/>
            <person name="Merlino G."/>
            <person name="Daffonchio D."/>
        </authorList>
    </citation>
    <scope>NUCLEOTIDE SEQUENCE [LARGE SCALE GENOMIC DNA]</scope>
    <source>
        <strain evidence="5 6">R1DC25</strain>
    </source>
</reference>
<evidence type="ECO:0000256" key="4">
    <source>
        <dbReference type="RuleBase" id="RU363071"/>
    </source>
</evidence>
<sequence length="466" mass="51486">MAEQWTPESWRAKPIVQVPEYRDLDKLADVEARLSGYPPLVFAGEARRLKRKLAKVAEGKGFLLQGGDCAESFAEHSADNIRDFFRVFLQMAVVLTFAASSPVVKVGRIAGQFAKPRSSSTEKQGDRELPSYRGDIINSIEFDEAAREPDPERQIMAYRQAAATLNLLRAFAQGGYANLEHVHNWTLGFLRDSLTSARYQAIADRITETLAFMRACGINPDTASQLKTTDFFTSHEALLLGYEQAFTRVDSTSGEWYATSGHMLWIGDRTRQPDGAHVEFCRGVQNPIGLKCGPSLDPDELIRLLDILNPENEAGRITLICRFGADKVEEKLPALIRAVSREGRVVLWSSDPMHGNTVKATTGFKTRPFDDILSEVRGFMAVHQAEGTHAGGIHVEMTGSNVTECTGGSQSVTDADLSARYHTHCDPRLNADQALELAFLIAEELKKEPAFHPAGDEVEETMDAAE</sequence>
<feature type="binding site" evidence="3">
    <location>
        <position position="426"/>
    </location>
    <ligand>
        <name>Mn(2+)</name>
        <dbReference type="ChEBI" id="CHEBI:29035"/>
    </ligand>
</feature>
<accession>A0A7S8C7W8</accession>
<dbReference type="Pfam" id="PF01474">
    <property type="entry name" value="DAHP_synth_2"/>
    <property type="match status" value="1"/>
</dbReference>
<keyword evidence="3" id="KW-0170">Cobalt</keyword>
<dbReference type="EC" id="2.5.1.54" evidence="4"/>
<comment type="cofactor">
    <cofactor evidence="3">
        <name>Mn(2+)</name>
        <dbReference type="ChEBI" id="CHEBI:29035"/>
    </cofactor>
    <cofactor evidence="3">
        <name>Co(2+)</name>
        <dbReference type="ChEBI" id="CHEBI:48828"/>
    </cofactor>
    <cofactor evidence="3">
        <name>Cd(2+)</name>
        <dbReference type="ChEBI" id="CHEBI:48775"/>
    </cofactor>
    <text evidence="3">Binds 1 divalent cation per subunit. The enzyme is active with manganese, cobalt or cadmium ions.</text>
</comment>
<dbReference type="PANTHER" id="PTHR21337">
    <property type="entry name" value="PHOSPHO-2-DEHYDRO-3-DEOXYHEPTONATE ALDOLASE 1, 2"/>
    <property type="match status" value="1"/>
</dbReference>
<dbReference type="AlphaFoldDB" id="A0A7S8C7W8"/>
<feature type="binding site" evidence="3">
    <location>
        <position position="291"/>
    </location>
    <ligand>
        <name>phosphoenolpyruvate</name>
        <dbReference type="ChEBI" id="CHEBI:58702"/>
    </ligand>
</feature>
<feature type="binding site" evidence="3">
    <location>
        <position position="69"/>
    </location>
    <ligand>
        <name>Mn(2+)</name>
        <dbReference type="ChEBI" id="CHEBI:29035"/>
    </ligand>
</feature>
<dbReference type="Proteomes" id="UP000593594">
    <property type="component" value="Chromosome"/>
</dbReference>
<protein>
    <recommendedName>
        <fullName evidence="4">Phospho-2-dehydro-3-deoxyheptonate aldolase</fullName>
        <ecNumber evidence="4">2.5.1.54</ecNumber>
    </recommendedName>
</protein>
<name>A0A7S8C7W8_9HYPH</name>
<evidence type="ECO:0000313" key="6">
    <source>
        <dbReference type="Proteomes" id="UP000593594"/>
    </source>
</evidence>
<dbReference type="EMBL" id="CP058214">
    <property type="protein sequence ID" value="QPC44869.1"/>
    <property type="molecule type" value="Genomic_DNA"/>
</dbReference>
<dbReference type="GO" id="GO:0003849">
    <property type="term" value="F:3-deoxy-7-phosphoheptulonate synthase activity"/>
    <property type="evidence" value="ECO:0007669"/>
    <property type="project" value="UniProtKB-EC"/>
</dbReference>
<feature type="binding site" evidence="3">
    <location>
        <position position="322"/>
    </location>
    <ligand>
        <name>phosphoenolpyruvate</name>
        <dbReference type="ChEBI" id="CHEBI:58702"/>
    </ligand>
</feature>
<dbReference type="NCBIfam" id="TIGR01358">
    <property type="entry name" value="DAHP_synth_II"/>
    <property type="match status" value="1"/>
</dbReference>
<keyword evidence="3" id="KW-0104">Cadmium</keyword>
<dbReference type="PANTHER" id="PTHR21337:SF0">
    <property type="entry name" value="PHOSPHO-2-DEHYDRO-3-DEOXYHEPTONATE ALDOLASE"/>
    <property type="match status" value="1"/>
</dbReference>
<dbReference type="InterPro" id="IPR002480">
    <property type="entry name" value="DAHP_synth_2"/>
</dbReference>
<feature type="binding site" evidence="3">
    <location>
        <position position="396"/>
    </location>
    <ligand>
        <name>Mn(2+)</name>
        <dbReference type="ChEBI" id="CHEBI:29035"/>
    </ligand>
</feature>
<proteinExistence type="inferred from homology"/>
<gene>
    <name evidence="5" type="ORF">HW532_20510</name>
</gene>
<keyword evidence="3" id="KW-0464">Manganese</keyword>
<dbReference type="GO" id="GO:0009073">
    <property type="term" value="P:aromatic amino acid family biosynthetic process"/>
    <property type="evidence" value="ECO:0007669"/>
    <property type="project" value="InterPro"/>
</dbReference>